<proteinExistence type="predicted"/>
<evidence type="ECO:0000256" key="1">
    <source>
        <dbReference type="ARBA" id="ARBA00023002"/>
    </source>
</evidence>
<dbReference type="InterPro" id="IPR015590">
    <property type="entry name" value="Aldehyde_DH_dom"/>
</dbReference>
<feature type="domain" description="Aldehyde dehydrogenase" evidence="2">
    <location>
        <begin position="29"/>
        <end position="249"/>
    </location>
</feature>
<reference evidence="3" key="1">
    <citation type="journal article" date="2013" name="Sci. Rep.">
        <title>Metagenomics uncovers a new group of low GC and ultra-small marine Actinobacteria.</title>
        <authorList>
            <person name="Ghai R."/>
            <person name="Mizuno C.M."/>
            <person name="Picazo A."/>
            <person name="Camacho A."/>
            <person name="Rodriguez-Valera F."/>
        </authorList>
    </citation>
    <scope>NUCLEOTIDE SEQUENCE</scope>
</reference>
<accession>S5DKI6</accession>
<dbReference type="InterPro" id="IPR016162">
    <property type="entry name" value="Ald_DH_N"/>
</dbReference>
<dbReference type="Gene3D" id="3.40.605.10">
    <property type="entry name" value="Aldehyde Dehydrogenase, Chain A, domain 1"/>
    <property type="match status" value="1"/>
</dbReference>
<keyword evidence="1" id="KW-0560">Oxidoreductase</keyword>
<dbReference type="AlphaFoldDB" id="S5DKI6"/>
<sequence>MIDIKKTYKNYVDGKYVRSESGKTYTKELKNEFYELPLTSRKDIRDTVTSSKSGFNKWNGLTPYTRMQILYRLSEMIEGNKESYIELLVSHGMSKQKANKDIELAIENIIWFAGLADKWEQLAGNLNPVSEEYFNISHQNPIGVVFSLSNSTVSLNEILLSLLPPLTIGCSVISYSEESSVLALKFAEDINNSDFPAGSLNILTGKFENILDDVSKHVEINLVALHKEIENDGLKRIQENASSSVKRVVSLPSISGLSSILPYLETKTVWHPKGI</sequence>
<organism evidence="3">
    <name type="scientific">Candidatus Actinomarina minuta</name>
    <dbReference type="NCBI Taxonomy" id="1389454"/>
    <lineage>
        <taxon>Bacteria</taxon>
        <taxon>Bacillati</taxon>
        <taxon>Actinomycetota</taxon>
        <taxon>Actinomycetes</taxon>
        <taxon>Candidatus Actinomarinidae</taxon>
        <taxon>Candidatus Actinomarinales</taxon>
        <taxon>Candidatus Actinomarineae</taxon>
        <taxon>Candidatus Actinomarinaceae</taxon>
        <taxon>Candidatus Actinomarina</taxon>
    </lineage>
</organism>
<dbReference type="PANTHER" id="PTHR11699">
    <property type="entry name" value="ALDEHYDE DEHYDROGENASE-RELATED"/>
    <property type="match status" value="1"/>
</dbReference>
<name>S5DKI6_9ACTN</name>
<evidence type="ECO:0000259" key="2">
    <source>
        <dbReference type="Pfam" id="PF00171"/>
    </source>
</evidence>
<dbReference type="GO" id="GO:0016491">
    <property type="term" value="F:oxidoreductase activity"/>
    <property type="evidence" value="ECO:0007669"/>
    <property type="project" value="UniProtKB-KW"/>
</dbReference>
<dbReference type="Pfam" id="PF00171">
    <property type="entry name" value="Aldedh"/>
    <property type="match status" value="1"/>
</dbReference>
<evidence type="ECO:0000313" key="3">
    <source>
        <dbReference type="EMBL" id="AGQ19336.1"/>
    </source>
</evidence>
<protein>
    <submittedName>
        <fullName evidence="3">NAD-dependent aldehyde dehydrogenases</fullName>
    </submittedName>
</protein>
<dbReference type="EMBL" id="KC811129">
    <property type="protein sequence ID" value="AGQ19336.1"/>
    <property type="molecule type" value="Genomic_DNA"/>
</dbReference>
<dbReference type="InterPro" id="IPR016161">
    <property type="entry name" value="Ald_DH/histidinol_DH"/>
</dbReference>
<dbReference type="SUPFAM" id="SSF53720">
    <property type="entry name" value="ALDH-like"/>
    <property type="match status" value="1"/>
</dbReference>